<dbReference type="Pfam" id="PF11754">
    <property type="entry name" value="Velvet"/>
    <property type="match status" value="2"/>
</dbReference>
<dbReference type="OrthoDB" id="3056235at2759"/>
<keyword evidence="4" id="KW-0804">Transcription</keyword>
<comment type="subcellular location">
    <subcellularLocation>
        <location evidence="1">Nucleus</location>
    </subcellularLocation>
</comment>
<dbReference type="AlphaFoldDB" id="A0A9P8I7S5"/>
<evidence type="ECO:0000256" key="3">
    <source>
        <dbReference type="ARBA" id="ARBA00023015"/>
    </source>
</evidence>
<dbReference type="GO" id="GO:0005634">
    <property type="term" value="C:nucleus"/>
    <property type="evidence" value="ECO:0007669"/>
    <property type="project" value="UniProtKB-SubCell"/>
</dbReference>
<evidence type="ECO:0000256" key="2">
    <source>
        <dbReference type="ARBA" id="ARBA00022969"/>
    </source>
</evidence>
<evidence type="ECO:0000256" key="1">
    <source>
        <dbReference type="ARBA" id="ARBA00004123"/>
    </source>
</evidence>
<feature type="compositionally biased region" description="Low complexity" evidence="6">
    <location>
        <begin position="28"/>
        <end position="39"/>
    </location>
</feature>
<feature type="domain" description="Velvet" evidence="7">
    <location>
        <begin position="45"/>
        <end position="229"/>
    </location>
</feature>
<keyword evidence="5" id="KW-0539">Nucleus</keyword>
<reference evidence="8" key="1">
    <citation type="submission" date="2021-03" db="EMBL/GenBank/DDBJ databases">
        <title>Comparative genomics and phylogenomic investigation of the class Geoglossomycetes provide insights into ecological specialization and systematics.</title>
        <authorList>
            <person name="Melie T."/>
            <person name="Pirro S."/>
            <person name="Miller A.N."/>
            <person name="Quandt A."/>
        </authorList>
    </citation>
    <scope>NUCLEOTIDE SEQUENCE</scope>
    <source>
        <strain evidence="8">GBOQ0MN5Z8</strain>
    </source>
</reference>
<dbReference type="InterPro" id="IPR038491">
    <property type="entry name" value="Velvet_dom_sf"/>
</dbReference>
<dbReference type="PROSITE" id="PS51821">
    <property type="entry name" value="VELVET"/>
    <property type="match status" value="1"/>
</dbReference>
<evidence type="ECO:0000313" key="9">
    <source>
        <dbReference type="Proteomes" id="UP000698800"/>
    </source>
</evidence>
<protein>
    <recommendedName>
        <fullName evidence="7">Velvet domain-containing protein</fullName>
    </recommendedName>
</protein>
<evidence type="ECO:0000256" key="6">
    <source>
        <dbReference type="SAM" id="MobiDB-lite"/>
    </source>
</evidence>
<keyword evidence="2" id="KW-0749">Sporulation</keyword>
<dbReference type="PANTHER" id="PTHR33572:SF17">
    <property type="entry name" value="SEXUAL DEVELOPMENT REGULATOR VELC"/>
    <property type="match status" value="1"/>
</dbReference>
<dbReference type="Proteomes" id="UP000698800">
    <property type="component" value="Unassembled WGS sequence"/>
</dbReference>
<organism evidence="8 9">
    <name type="scientific">Glutinoglossum americanum</name>
    <dbReference type="NCBI Taxonomy" id="1670608"/>
    <lineage>
        <taxon>Eukaryota</taxon>
        <taxon>Fungi</taxon>
        <taxon>Dikarya</taxon>
        <taxon>Ascomycota</taxon>
        <taxon>Pezizomycotina</taxon>
        <taxon>Geoglossomycetes</taxon>
        <taxon>Geoglossales</taxon>
        <taxon>Geoglossaceae</taxon>
        <taxon>Glutinoglossum</taxon>
    </lineage>
</organism>
<dbReference type="InterPro" id="IPR021740">
    <property type="entry name" value="Velvet"/>
</dbReference>
<evidence type="ECO:0000256" key="5">
    <source>
        <dbReference type="ARBA" id="ARBA00023242"/>
    </source>
</evidence>
<accession>A0A9P8I7S5</accession>
<dbReference type="PANTHER" id="PTHR33572">
    <property type="entry name" value="SPORE DEVELOPMENT REGULATOR VOSA"/>
    <property type="match status" value="1"/>
</dbReference>
<feature type="region of interest" description="Disordered" evidence="6">
    <location>
        <begin position="1"/>
        <end position="47"/>
    </location>
</feature>
<evidence type="ECO:0000313" key="8">
    <source>
        <dbReference type="EMBL" id="KAH0544894.1"/>
    </source>
</evidence>
<dbReference type="Gene3D" id="2.60.40.3960">
    <property type="entry name" value="Velvet domain"/>
    <property type="match status" value="1"/>
</dbReference>
<dbReference type="InterPro" id="IPR037525">
    <property type="entry name" value="Velvet_dom"/>
</dbReference>
<name>A0A9P8I7S5_9PEZI</name>
<feature type="compositionally biased region" description="Polar residues" evidence="6">
    <location>
        <begin position="1"/>
        <end position="22"/>
    </location>
</feature>
<gene>
    <name evidence="8" type="ORF">FGG08_000974</name>
</gene>
<feature type="compositionally biased region" description="Basic and acidic residues" evidence="6">
    <location>
        <begin position="230"/>
        <end position="247"/>
    </location>
</feature>
<evidence type="ECO:0000256" key="4">
    <source>
        <dbReference type="ARBA" id="ARBA00023163"/>
    </source>
</evidence>
<proteinExistence type="predicted"/>
<sequence length="267" mass="29661">MPSPTYTVRQGSDGSYQTSTPHSADVVPSPGSASALGPPENSPRNSDGRYEIRVRQQPEAARSCGFGERDRRVIDPPPIVELVVKDLKTGLPDQSELRYPFNVLHCTLWSADGKSDETALVAQDRIRTNRRLMGTLVSSPFFGKDDLDQEGSFFCFPDLSCRTPGKYRLRFVLMRLDPDKVQYGGRSSTITSAMSDVFTVFNAKDFPGMKASTPLTKALKRQGCAISVKKGNERANASERNLTRTFEELSGEEEEETEGGRSKRRRK</sequence>
<dbReference type="EMBL" id="JAGHQL010000012">
    <property type="protein sequence ID" value="KAH0544894.1"/>
    <property type="molecule type" value="Genomic_DNA"/>
</dbReference>
<feature type="region of interest" description="Disordered" evidence="6">
    <location>
        <begin position="230"/>
        <end position="267"/>
    </location>
</feature>
<keyword evidence="9" id="KW-1185">Reference proteome</keyword>
<keyword evidence="3" id="KW-0805">Transcription regulation</keyword>
<comment type="caution">
    <text evidence="8">The sequence shown here is derived from an EMBL/GenBank/DDBJ whole genome shotgun (WGS) entry which is preliminary data.</text>
</comment>
<dbReference type="GO" id="GO:0030435">
    <property type="term" value="P:sporulation resulting in formation of a cellular spore"/>
    <property type="evidence" value="ECO:0007669"/>
    <property type="project" value="UniProtKB-KW"/>
</dbReference>
<evidence type="ECO:0000259" key="7">
    <source>
        <dbReference type="PROSITE" id="PS51821"/>
    </source>
</evidence>